<dbReference type="Proteomes" id="UP000672657">
    <property type="component" value="Unassembled WGS sequence"/>
</dbReference>
<comment type="cofactor">
    <cofactor evidence="1">
        <name>Mg(2+)</name>
        <dbReference type="ChEBI" id="CHEBI:18420"/>
    </cofactor>
</comment>
<comment type="caution">
    <text evidence="5">The sequence shown here is derived from an EMBL/GenBank/DDBJ whole genome shotgun (WGS) entry which is preliminary data.</text>
</comment>
<name>A0ABN7QB34_9BURK</name>
<evidence type="ECO:0000313" key="5">
    <source>
        <dbReference type="EMBL" id="CAG2159576.1"/>
    </source>
</evidence>
<organism evidence="5 6">
    <name type="scientific">Cupriavidus numazuensis</name>
    <dbReference type="NCBI Taxonomy" id="221992"/>
    <lineage>
        <taxon>Bacteria</taxon>
        <taxon>Pseudomonadati</taxon>
        <taxon>Pseudomonadota</taxon>
        <taxon>Betaproteobacteria</taxon>
        <taxon>Burkholderiales</taxon>
        <taxon>Burkholderiaceae</taxon>
        <taxon>Cupriavidus</taxon>
    </lineage>
</organism>
<dbReference type="InterPro" id="IPR011234">
    <property type="entry name" value="Fumarylacetoacetase-like_C"/>
</dbReference>
<evidence type="ECO:0000259" key="4">
    <source>
        <dbReference type="Pfam" id="PF01557"/>
    </source>
</evidence>
<comment type="similarity">
    <text evidence="2">Belongs to the FAH family.</text>
</comment>
<dbReference type="PANTHER" id="PTHR42796">
    <property type="entry name" value="FUMARYLACETOACETATE HYDROLASE DOMAIN-CONTAINING PROTEIN 2A-RELATED"/>
    <property type="match status" value="1"/>
</dbReference>
<protein>
    <recommendedName>
        <fullName evidence="4">Fumarylacetoacetase-like C-terminal domain-containing protein</fullName>
    </recommendedName>
</protein>
<accession>A0ABN7QB34</accession>
<keyword evidence="6" id="KW-1185">Reference proteome</keyword>
<dbReference type="Gene3D" id="3.90.850.10">
    <property type="entry name" value="Fumarylacetoacetase-like, C-terminal domain"/>
    <property type="match status" value="1"/>
</dbReference>
<dbReference type="SUPFAM" id="SSF56529">
    <property type="entry name" value="FAH"/>
    <property type="match status" value="1"/>
</dbReference>
<dbReference type="PANTHER" id="PTHR42796:SF4">
    <property type="entry name" value="FUMARYLACETOACETATE HYDROLASE DOMAIN-CONTAINING PROTEIN 2A"/>
    <property type="match status" value="1"/>
</dbReference>
<dbReference type="RefSeq" id="WP_211957603.1">
    <property type="nucleotide sequence ID" value="NZ_CAJPVI010000061.1"/>
</dbReference>
<dbReference type="InterPro" id="IPR051121">
    <property type="entry name" value="FAH"/>
</dbReference>
<dbReference type="EMBL" id="CAJPVI010000061">
    <property type="protein sequence ID" value="CAG2159576.1"/>
    <property type="molecule type" value="Genomic_DNA"/>
</dbReference>
<evidence type="ECO:0000256" key="2">
    <source>
        <dbReference type="ARBA" id="ARBA00010211"/>
    </source>
</evidence>
<dbReference type="Pfam" id="PF01557">
    <property type="entry name" value="FAA_hydrolase"/>
    <property type="match status" value="1"/>
</dbReference>
<evidence type="ECO:0000313" key="6">
    <source>
        <dbReference type="Proteomes" id="UP000672657"/>
    </source>
</evidence>
<feature type="domain" description="Fumarylacetoacetase-like C-terminal" evidence="4">
    <location>
        <begin position="94"/>
        <end position="304"/>
    </location>
</feature>
<dbReference type="InterPro" id="IPR036663">
    <property type="entry name" value="Fumarylacetoacetase_C_sf"/>
</dbReference>
<proteinExistence type="inferred from homology"/>
<keyword evidence="3" id="KW-0479">Metal-binding</keyword>
<sequence>MNWYSLATYELADRKHAGLVVDNALYDLADAGRACGIDALRLPQDLNAVFANWLGHALLLDDLAARIPALRAAGKLAPVDAAAVYAAPYQPRRIFGTASNFYEHADEMGTKLAARSESQPYIFMKAETSVVATGTTVLMPPETAKLDWEVELGVVIGQTCRHVRVEDALSVIAGYTVFNDISARDLNRRTDYPFTHDWFRGKSFDTFGPMGPWVVPATCIPDPQNLRMTLHVNGETMQNGNTSQMIFSVAEQIAYLSRILTLQPGDLIATGTPDGVGMGRGVFLKPGDSMTAWVEHIGSIENRVELEPDPAHYGAR</sequence>
<gene>
    <name evidence="5" type="ORF">LMG26411_06814</name>
</gene>
<reference evidence="5 6" key="1">
    <citation type="submission" date="2021-03" db="EMBL/GenBank/DDBJ databases">
        <authorList>
            <person name="Peeters C."/>
        </authorList>
    </citation>
    <scope>NUCLEOTIDE SEQUENCE [LARGE SCALE GENOMIC DNA]</scope>
    <source>
        <strain evidence="5 6">LMG 26411</strain>
    </source>
</reference>
<evidence type="ECO:0000256" key="3">
    <source>
        <dbReference type="ARBA" id="ARBA00022723"/>
    </source>
</evidence>
<evidence type="ECO:0000256" key="1">
    <source>
        <dbReference type="ARBA" id="ARBA00001946"/>
    </source>
</evidence>